<dbReference type="Proteomes" id="UP000051442">
    <property type="component" value="Unassembled WGS sequence"/>
</dbReference>
<accession>A0A0R2F2C7</accession>
<evidence type="ECO:0000313" key="4">
    <source>
        <dbReference type="Proteomes" id="UP000051442"/>
    </source>
</evidence>
<feature type="domain" description="MucBP" evidence="2">
    <location>
        <begin position="55"/>
        <end position="99"/>
    </location>
</feature>
<feature type="domain" description="MucBP" evidence="2">
    <location>
        <begin position="131"/>
        <end position="178"/>
    </location>
</feature>
<dbReference type="STRING" id="1423804.FD14_GL001989"/>
<dbReference type="AlphaFoldDB" id="A0A0R2F2C7"/>
<organism evidence="3 4">
    <name type="scientific">Secundilactobacillus similis DSM 23365 = JCM 2765</name>
    <dbReference type="NCBI Taxonomy" id="1423804"/>
    <lineage>
        <taxon>Bacteria</taxon>
        <taxon>Bacillati</taxon>
        <taxon>Bacillota</taxon>
        <taxon>Bacilli</taxon>
        <taxon>Lactobacillales</taxon>
        <taxon>Lactobacillaceae</taxon>
        <taxon>Secundilactobacillus</taxon>
    </lineage>
</organism>
<gene>
    <name evidence="3" type="ORF">FD14_GL001989</name>
</gene>
<dbReference type="OrthoDB" id="2329985at2"/>
<name>A0A0R2F2C7_9LACO</name>
<evidence type="ECO:0000259" key="2">
    <source>
        <dbReference type="Pfam" id="PF06458"/>
    </source>
</evidence>
<dbReference type="Pfam" id="PF06458">
    <property type="entry name" value="MucBP"/>
    <property type="match status" value="2"/>
</dbReference>
<dbReference type="EMBL" id="AYZM01000149">
    <property type="protein sequence ID" value="KRN18452.1"/>
    <property type="molecule type" value="Genomic_DNA"/>
</dbReference>
<dbReference type="PATRIC" id="fig|1423804.4.peg.2157"/>
<proteinExistence type="predicted"/>
<dbReference type="InterPro" id="IPR009459">
    <property type="entry name" value="MucBP_dom"/>
</dbReference>
<keyword evidence="4" id="KW-1185">Reference proteome</keyword>
<evidence type="ECO:0000313" key="3">
    <source>
        <dbReference type="EMBL" id="KRN18452.1"/>
    </source>
</evidence>
<protein>
    <recommendedName>
        <fullName evidence="2">MucBP domain-containing protein</fullName>
    </recommendedName>
</protein>
<sequence length="351" mass="39605">MTFLEQLRRLFGNDSDAQPNAPMEAEPATKNDVPAQAEFYAAPSTPNVNTTNAVVLIGYVDEAGTALSDPEWLNGQLGEPLHLEFRQFDDYLLADIQGFTTTFDAPYHIMTLHFIKKLGHPAILYPIDYDTGRLVAVPKLLSGPLNVPFLFKTPKIEGYRMIKASRPLTGHFTDQPQVLIALLRQSNWQSVQRVNYYLELNQSTPIYYTPAGKRHPYEFPSHSVWRAFMKVTLTNGDVWYNLGGPQWILNDKIVITDRPAQTPIDNDDDIPAGPQFDAVHFEGRIDFVANESVSYYDAPNGLIIGELAHNTPVTITGQLEDPAGIMWYRLTHDWIIPAHYVRLKHQPTTAD</sequence>
<reference evidence="3 4" key="1">
    <citation type="journal article" date="2015" name="Genome Announc.">
        <title>Expanding the biotechnology potential of lactobacilli through comparative genomics of 213 strains and associated genera.</title>
        <authorList>
            <person name="Sun Z."/>
            <person name="Harris H.M."/>
            <person name="McCann A."/>
            <person name="Guo C."/>
            <person name="Argimon S."/>
            <person name="Zhang W."/>
            <person name="Yang X."/>
            <person name="Jeffery I.B."/>
            <person name="Cooney J.C."/>
            <person name="Kagawa T.F."/>
            <person name="Liu W."/>
            <person name="Song Y."/>
            <person name="Salvetti E."/>
            <person name="Wrobel A."/>
            <person name="Rasinkangas P."/>
            <person name="Parkhill J."/>
            <person name="Rea M.C."/>
            <person name="O'Sullivan O."/>
            <person name="Ritari J."/>
            <person name="Douillard F.P."/>
            <person name="Paul Ross R."/>
            <person name="Yang R."/>
            <person name="Briner A.E."/>
            <person name="Felis G.E."/>
            <person name="de Vos W.M."/>
            <person name="Barrangou R."/>
            <person name="Klaenhammer T.R."/>
            <person name="Caufield P.W."/>
            <person name="Cui Y."/>
            <person name="Zhang H."/>
            <person name="O'Toole P.W."/>
        </authorList>
    </citation>
    <scope>NUCLEOTIDE SEQUENCE [LARGE SCALE GENOMIC DNA]</scope>
    <source>
        <strain evidence="3 4">DSM 23365</strain>
    </source>
</reference>
<comment type="caution">
    <text evidence="3">The sequence shown here is derived from an EMBL/GenBank/DDBJ whole genome shotgun (WGS) entry which is preliminary data.</text>
</comment>
<keyword evidence="1" id="KW-0677">Repeat</keyword>
<dbReference type="RefSeq" id="WP_057152246.1">
    <property type="nucleotide sequence ID" value="NZ_AYZM01000149.1"/>
</dbReference>
<evidence type="ECO:0000256" key="1">
    <source>
        <dbReference type="ARBA" id="ARBA00022737"/>
    </source>
</evidence>